<dbReference type="AlphaFoldDB" id="A0A1R4FUP9"/>
<evidence type="ECO:0000313" key="3">
    <source>
        <dbReference type="Proteomes" id="UP000195913"/>
    </source>
</evidence>
<keyword evidence="3" id="KW-1185">Reference proteome</keyword>
<dbReference type="GO" id="GO:0016747">
    <property type="term" value="F:acyltransferase activity, transferring groups other than amino-acyl groups"/>
    <property type="evidence" value="ECO:0007669"/>
    <property type="project" value="InterPro"/>
</dbReference>
<proteinExistence type="predicted"/>
<dbReference type="InterPro" id="IPR000182">
    <property type="entry name" value="GNAT_dom"/>
</dbReference>
<evidence type="ECO:0000259" key="1">
    <source>
        <dbReference type="Pfam" id="PF13673"/>
    </source>
</evidence>
<name>A0A1R4FUP9_9MICC</name>
<protein>
    <submittedName>
        <fullName evidence="2">Acetyltransferase, GNAT family</fullName>
    </submittedName>
</protein>
<accession>A0A1R4FUP9</accession>
<dbReference type="InterPro" id="IPR016181">
    <property type="entry name" value="Acyl_CoA_acyltransferase"/>
</dbReference>
<dbReference type="EMBL" id="FUHW01000023">
    <property type="protein sequence ID" value="SJM59636.1"/>
    <property type="molecule type" value="Genomic_DNA"/>
</dbReference>
<dbReference type="RefSeq" id="WP_086996827.1">
    <property type="nucleotide sequence ID" value="NZ_FUHW01000023.1"/>
</dbReference>
<dbReference type="Pfam" id="PF13673">
    <property type="entry name" value="Acetyltransf_10"/>
    <property type="match status" value="1"/>
</dbReference>
<dbReference type="SUPFAM" id="SSF55729">
    <property type="entry name" value="Acyl-CoA N-acyltransferases (Nat)"/>
    <property type="match status" value="1"/>
</dbReference>
<evidence type="ECO:0000313" key="2">
    <source>
        <dbReference type="EMBL" id="SJM59636.1"/>
    </source>
</evidence>
<reference evidence="2 3" key="1">
    <citation type="submission" date="2017-02" db="EMBL/GenBank/DDBJ databases">
        <authorList>
            <person name="Peterson S.W."/>
        </authorList>
    </citation>
    <scope>NUCLEOTIDE SEQUENCE [LARGE SCALE GENOMIC DNA]</scope>
    <source>
        <strain evidence="2 3">B Ar 00.02</strain>
    </source>
</reference>
<gene>
    <name evidence="2" type="ORF">FM101_05905</name>
</gene>
<feature type="domain" description="N-acetyltransferase" evidence="1">
    <location>
        <begin position="161"/>
        <end position="224"/>
    </location>
</feature>
<organism evidence="2 3">
    <name type="scientific">Arthrobacter rhombi</name>
    <dbReference type="NCBI Taxonomy" id="71253"/>
    <lineage>
        <taxon>Bacteria</taxon>
        <taxon>Bacillati</taxon>
        <taxon>Actinomycetota</taxon>
        <taxon>Actinomycetes</taxon>
        <taxon>Micrococcales</taxon>
        <taxon>Micrococcaceae</taxon>
        <taxon>Arthrobacter</taxon>
    </lineage>
</organism>
<sequence length="236" mass="25004">MSTIAGAQRAFADWHRTLAAATGGREFSTHGCQWVWQPTRARLVLLFPTRPDASGLRPGLAEGTRLGAREVHVFLNAAARDGALTELGFRDAPPLFWHGGSPADVAAASSDAQPWKGSIDLSSELPEATGADREEMAVLQPGRRIEHAVARGADGTLSGRGFAQLHDGGDLSIQSLAVGPSWRRQRAGTAILDALVQRLDSEEGKGQVLAASTPGASTFFRTNGLELLGKGRHLVQ</sequence>
<dbReference type="Proteomes" id="UP000195913">
    <property type="component" value="Unassembled WGS sequence"/>
</dbReference>
<keyword evidence="2" id="KW-0808">Transferase</keyword>
<dbReference type="Gene3D" id="3.40.630.30">
    <property type="match status" value="1"/>
</dbReference>